<dbReference type="InterPro" id="IPR000620">
    <property type="entry name" value="EamA_dom"/>
</dbReference>
<dbReference type="Proteomes" id="UP000648663">
    <property type="component" value="Unassembled WGS sequence"/>
</dbReference>
<dbReference type="InterPro" id="IPR050638">
    <property type="entry name" value="AA-Vitamin_Transporters"/>
</dbReference>
<dbReference type="EMBL" id="BMMI01000002">
    <property type="protein sequence ID" value="GGL57318.1"/>
    <property type="molecule type" value="Genomic_DNA"/>
</dbReference>
<dbReference type="EMBL" id="JAAMPA010000001">
    <property type="protein sequence ID" value="NIH68448.1"/>
    <property type="molecule type" value="Genomic_DNA"/>
</dbReference>
<dbReference type="PANTHER" id="PTHR32322:SF2">
    <property type="entry name" value="EAMA DOMAIN-CONTAINING PROTEIN"/>
    <property type="match status" value="1"/>
</dbReference>
<dbReference type="RefSeq" id="WP_166755658.1">
    <property type="nucleotide sequence ID" value="NZ_BAABJU010000023.1"/>
</dbReference>
<comment type="caution">
    <text evidence="9">The sequence shown here is derived from an EMBL/GenBank/DDBJ whole genome shotgun (WGS) entry which is preliminary data.</text>
</comment>
<protein>
    <submittedName>
        <fullName evidence="9">Drug/metabolite transporter (DMT)-like permease</fullName>
    </submittedName>
    <submittedName>
        <fullName evidence="8">Peptide ABC transporter ATP-binding protein</fullName>
    </submittedName>
</protein>
<feature type="transmembrane region" description="Helical" evidence="6">
    <location>
        <begin position="188"/>
        <end position="211"/>
    </location>
</feature>
<keyword evidence="3 6" id="KW-0812">Transmembrane</keyword>
<feature type="transmembrane region" description="Helical" evidence="6">
    <location>
        <begin position="100"/>
        <end position="119"/>
    </location>
</feature>
<keyword evidence="8" id="KW-0067">ATP-binding</keyword>
<dbReference type="Pfam" id="PF00892">
    <property type="entry name" value="EamA"/>
    <property type="match status" value="2"/>
</dbReference>
<dbReference type="PANTHER" id="PTHR32322">
    <property type="entry name" value="INNER MEMBRANE TRANSPORTER"/>
    <property type="match status" value="1"/>
</dbReference>
<evidence type="ECO:0000313" key="8">
    <source>
        <dbReference type="EMBL" id="GGL57318.1"/>
    </source>
</evidence>
<reference evidence="8" key="1">
    <citation type="journal article" date="2014" name="Int. J. Syst. Evol. Microbiol.">
        <title>Complete genome of a new Firmicutes species belonging to the dominant human colonic microbiota ('Ruminococcus bicirculans') reveals two chromosomes and a selective capacity to utilize plant glucans.</title>
        <authorList>
            <consortium name="NISC Comparative Sequencing Program"/>
            <person name="Wegmann U."/>
            <person name="Louis P."/>
            <person name="Goesmann A."/>
            <person name="Henrissat B."/>
            <person name="Duncan S.H."/>
            <person name="Flint H.J."/>
        </authorList>
    </citation>
    <scope>NUCLEOTIDE SEQUENCE</scope>
    <source>
        <strain evidence="8">CGMCC 4.5581</strain>
    </source>
</reference>
<keyword evidence="4 6" id="KW-1133">Transmembrane helix</keyword>
<evidence type="ECO:0000313" key="11">
    <source>
        <dbReference type="Proteomes" id="UP000648663"/>
    </source>
</evidence>
<evidence type="ECO:0000259" key="7">
    <source>
        <dbReference type="Pfam" id="PF00892"/>
    </source>
</evidence>
<keyword evidence="5 6" id="KW-0472">Membrane</keyword>
<dbReference type="GO" id="GO:0016020">
    <property type="term" value="C:membrane"/>
    <property type="evidence" value="ECO:0007669"/>
    <property type="project" value="UniProtKB-SubCell"/>
</dbReference>
<keyword evidence="11" id="KW-1185">Reference proteome</keyword>
<proteinExistence type="inferred from homology"/>
<dbReference type="AlphaFoldDB" id="A0A846LSQ3"/>
<feature type="transmembrane region" description="Helical" evidence="6">
    <location>
        <begin position="257"/>
        <end position="273"/>
    </location>
</feature>
<gene>
    <name evidence="9" type="ORF">FB380_002894</name>
    <name evidence="8" type="ORF">GCM10011589_11670</name>
</gene>
<feature type="transmembrane region" description="Helical" evidence="6">
    <location>
        <begin position="75"/>
        <end position="94"/>
    </location>
</feature>
<accession>A0A846LSQ3</accession>
<feature type="transmembrane region" description="Helical" evidence="6">
    <location>
        <begin position="223"/>
        <end position="245"/>
    </location>
</feature>
<dbReference type="SUPFAM" id="SSF103481">
    <property type="entry name" value="Multidrug resistance efflux transporter EmrE"/>
    <property type="match status" value="2"/>
</dbReference>
<evidence type="ECO:0000313" key="9">
    <source>
        <dbReference type="EMBL" id="NIH68448.1"/>
    </source>
</evidence>
<reference evidence="11" key="2">
    <citation type="journal article" date="2019" name="Int. J. Syst. Evol. Microbiol.">
        <title>The Global Catalogue of Microorganisms (GCM) 10K type strain sequencing project: providing services to taxonomists for standard genome sequencing and annotation.</title>
        <authorList>
            <consortium name="The Broad Institute Genomics Platform"/>
            <consortium name="The Broad Institute Genome Sequencing Center for Infectious Disease"/>
            <person name="Wu L."/>
            <person name="Ma J."/>
        </authorList>
    </citation>
    <scope>NUCLEOTIDE SEQUENCE [LARGE SCALE GENOMIC DNA]</scope>
    <source>
        <strain evidence="11">CGMCC 4.5581</strain>
    </source>
</reference>
<organism evidence="9 10">
    <name type="scientific">Modestobacter marinus</name>
    <dbReference type="NCBI Taxonomy" id="477641"/>
    <lineage>
        <taxon>Bacteria</taxon>
        <taxon>Bacillati</taxon>
        <taxon>Actinomycetota</taxon>
        <taxon>Actinomycetes</taxon>
        <taxon>Geodermatophilales</taxon>
        <taxon>Geodermatophilaceae</taxon>
        <taxon>Modestobacter</taxon>
    </lineage>
</organism>
<reference evidence="8" key="4">
    <citation type="submission" date="2024-05" db="EMBL/GenBank/DDBJ databases">
        <authorList>
            <person name="Sun Q."/>
            <person name="Zhou Y."/>
        </authorList>
    </citation>
    <scope>NUCLEOTIDE SEQUENCE</scope>
    <source>
        <strain evidence="8">CGMCC 4.5581</strain>
    </source>
</reference>
<evidence type="ECO:0000256" key="1">
    <source>
        <dbReference type="ARBA" id="ARBA00004141"/>
    </source>
</evidence>
<name>A0A846LSQ3_9ACTN</name>
<comment type="similarity">
    <text evidence="2">Belongs to the EamA transporter family.</text>
</comment>
<dbReference type="InterPro" id="IPR037185">
    <property type="entry name" value="EmrE-like"/>
</dbReference>
<feature type="transmembrane region" description="Helical" evidence="6">
    <location>
        <begin position="162"/>
        <end position="181"/>
    </location>
</feature>
<reference evidence="9 10" key="3">
    <citation type="submission" date="2020-02" db="EMBL/GenBank/DDBJ databases">
        <title>Sequencing the genomes of 1000 actinobacteria strains.</title>
        <authorList>
            <person name="Klenk H.-P."/>
        </authorList>
    </citation>
    <scope>NUCLEOTIDE SEQUENCE [LARGE SCALE GENOMIC DNA]</scope>
    <source>
        <strain evidence="9 10">DSM 45201</strain>
    </source>
</reference>
<evidence type="ECO:0000256" key="2">
    <source>
        <dbReference type="ARBA" id="ARBA00007362"/>
    </source>
</evidence>
<evidence type="ECO:0000256" key="5">
    <source>
        <dbReference type="ARBA" id="ARBA00023136"/>
    </source>
</evidence>
<dbReference type="GO" id="GO:0005524">
    <property type="term" value="F:ATP binding"/>
    <property type="evidence" value="ECO:0007669"/>
    <property type="project" value="UniProtKB-KW"/>
</dbReference>
<feature type="transmembrane region" description="Helical" evidence="6">
    <location>
        <begin position="279"/>
        <end position="296"/>
    </location>
</feature>
<evidence type="ECO:0000256" key="4">
    <source>
        <dbReference type="ARBA" id="ARBA00022989"/>
    </source>
</evidence>
<evidence type="ECO:0000313" key="10">
    <source>
        <dbReference type="Proteomes" id="UP000552836"/>
    </source>
</evidence>
<feature type="domain" description="EamA" evidence="7">
    <location>
        <begin position="17"/>
        <end position="145"/>
    </location>
</feature>
<feature type="transmembrane region" description="Helical" evidence="6">
    <location>
        <begin position="40"/>
        <end position="63"/>
    </location>
</feature>
<keyword evidence="8" id="KW-0547">Nucleotide-binding</keyword>
<feature type="domain" description="EamA" evidence="7">
    <location>
        <begin position="163"/>
        <end position="296"/>
    </location>
</feature>
<dbReference type="Proteomes" id="UP000552836">
    <property type="component" value="Unassembled WGS sequence"/>
</dbReference>
<evidence type="ECO:0000256" key="3">
    <source>
        <dbReference type="ARBA" id="ARBA00022692"/>
    </source>
</evidence>
<feature type="transmembrane region" description="Helical" evidence="6">
    <location>
        <begin position="131"/>
        <end position="150"/>
    </location>
</feature>
<evidence type="ECO:0000256" key="6">
    <source>
        <dbReference type="SAM" id="Phobius"/>
    </source>
</evidence>
<dbReference type="Gene3D" id="1.10.3730.20">
    <property type="match status" value="1"/>
</dbReference>
<comment type="subcellular location">
    <subcellularLocation>
        <location evidence="1">Membrane</location>
        <topology evidence="1">Multi-pass membrane protein</topology>
    </subcellularLocation>
</comment>
<sequence length="307" mass="30780">MSAPAGVRGAALAAAPVVFVLLWSTGFVGAKYGLPYAEPFTFLALRLALAGVLLAALAVALRAPWPAGRAQTGRAGVAGLLLHAGYLGGVFFAIDSGLPASVAAVTVSLQPVLTAALATRLLGERLVPVQWLGLVLGVGGVALVLAPGLAGAAGEGGAFPPAGVASCVVALLCGTAGTLWQKEHGDDIPLLSGTVVQYAAAALALVALAGVTESMAIEWTADFVLALVWLVLPLSLGAVLLLLFLLRRGSASGVSSLLYLVPPATAVEAHLLFGEELPLLSLVGVVVTTVGVALVLRPPRRRSSSAG</sequence>